<accession>A0A1Y4MHX1</accession>
<evidence type="ECO:0000313" key="3">
    <source>
        <dbReference type="Proteomes" id="UP000196386"/>
    </source>
</evidence>
<organism evidence="2 3">
    <name type="scientific">Anaerotruncus colihominis</name>
    <dbReference type="NCBI Taxonomy" id="169435"/>
    <lineage>
        <taxon>Bacteria</taxon>
        <taxon>Bacillati</taxon>
        <taxon>Bacillota</taxon>
        <taxon>Clostridia</taxon>
        <taxon>Eubacteriales</taxon>
        <taxon>Oscillospiraceae</taxon>
        <taxon>Anaerotruncus</taxon>
    </lineage>
</organism>
<protein>
    <recommendedName>
        <fullName evidence="1">Xylose isomerase-like TIM barrel domain-containing protein</fullName>
    </recommendedName>
</protein>
<feature type="domain" description="Xylose isomerase-like TIM barrel" evidence="1">
    <location>
        <begin position="28"/>
        <end position="274"/>
    </location>
</feature>
<name>A0A1Y4MHX1_9FIRM</name>
<proteinExistence type="predicted"/>
<comment type="caution">
    <text evidence="2">The sequence shown here is derived from an EMBL/GenBank/DDBJ whole genome shotgun (WGS) entry which is preliminary data.</text>
</comment>
<reference evidence="3" key="1">
    <citation type="submission" date="2017-04" db="EMBL/GenBank/DDBJ databases">
        <title>Function of individual gut microbiota members based on whole genome sequencing of pure cultures obtained from chicken caecum.</title>
        <authorList>
            <person name="Medvecky M."/>
            <person name="Cejkova D."/>
            <person name="Polansky O."/>
            <person name="Karasova D."/>
            <person name="Kubasova T."/>
            <person name="Cizek A."/>
            <person name="Rychlik I."/>
        </authorList>
    </citation>
    <scope>NUCLEOTIDE SEQUENCE [LARGE SCALE GENOMIC DNA]</scope>
    <source>
        <strain evidence="3">An175</strain>
    </source>
</reference>
<sequence length="277" mass="30375">MKGVVMGRFQYGVCEWSLKARGKELCRIASKQGLDCLQLGVGEEALECKGLGCRAVIEEYMQASADYGMEICSLSPQFVDQYSFTMPQGAQEEQIAVELVDRTIKLCTVFGCKSFLLPVLGRNGICDGPSFHRAAAYIKRFSEKAADLGIETHLEINRSVKQVYDLLDAVDNPKVKLFFDSQNLYVYDGTSMARYFTELSGLIGGVHLKDGVGPMLSGSLLGEGTSGFFKTARAILDSDYTGPLIIESVYDKASVCGRGSQEELLARDTAMLRRTFG</sequence>
<dbReference type="Proteomes" id="UP000196386">
    <property type="component" value="Unassembled WGS sequence"/>
</dbReference>
<dbReference type="AlphaFoldDB" id="A0A1Y4MHX1"/>
<dbReference type="InterPro" id="IPR013022">
    <property type="entry name" value="Xyl_isomerase-like_TIM-brl"/>
</dbReference>
<dbReference type="InterPro" id="IPR036237">
    <property type="entry name" value="Xyl_isomerase-like_sf"/>
</dbReference>
<dbReference type="PANTHER" id="PTHR12110:SF41">
    <property type="entry name" value="INOSOSE DEHYDRATASE"/>
    <property type="match status" value="1"/>
</dbReference>
<dbReference type="SUPFAM" id="SSF51658">
    <property type="entry name" value="Xylose isomerase-like"/>
    <property type="match status" value="1"/>
</dbReference>
<dbReference type="Pfam" id="PF01261">
    <property type="entry name" value="AP_endonuc_2"/>
    <property type="match status" value="1"/>
</dbReference>
<evidence type="ECO:0000313" key="2">
    <source>
        <dbReference type="EMBL" id="OUP68353.1"/>
    </source>
</evidence>
<dbReference type="PANTHER" id="PTHR12110">
    <property type="entry name" value="HYDROXYPYRUVATE ISOMERASE"/>
    <property type="match status" value="1"/>
</dbReference>
<dbReference type="Gene3D" id="3.20.20.150">
    <property type="entry name" value="Divalent-metal-dependent TIM barrel enzymes"/>
    <property type="match status" value="1"/>
</dbReference>
<dbReference type="EMBL" id="NFKP01000019">
    <property type="protein sequence ID" value="OUP68353.1"/>
    <property type="molecule type" value="Genomic_DNA"/>
</dbReference>
<evidence type="ECO:0000259" key="1">
    <source>
        <dbReference type="Pfam" id="PF01261"/>
    </source>
</evidence>
<gene>
    <name evidence="2" type="ORF">B5F11_14050</name>
</gene>
<dbReference type="InterPro" id="IPR050312">
    <property type="entry name" value="IolE/XylAMocC-like"/>
</dbReference>